<organism evidence="1 2">
    <name type="scientific">Timema podura</name>
    <name type="common">Walking stick</name>
    <dbReference type="NCBI Taxonomy" id="61482"/>
    <lineage>
        <taxon>Eukaryota</taxon>
        <taxon>Metazoa</taxon>
        <taxon>Ecdysozoa</taxon>
        <taxon>Arthropoda</taxon>
        <taxon>Hexapoda</taxon>
        <taxon>Insecta</taxon>
        <taxon>Pterygota</taxon>
        <taxon>Neoptera</taxon>
        <taxon>Polyneoptera</taxon>
        <taxon>Phasmatodea</taxon>
        <taxon>Timematodea</taxon>
        <taxon>Timematoidea</taxon>
        <taxon>Timematidae</taxon>
        <taxon>Timema</taxon>
    </lineage>
</organism>
<proteinExistence type="predicted"/>
<keyword evidence="2" id="KW-1185">Reference proteome</keyword>
<comment type="caution">
    <text evidence="1">The sequence shown here is derived from an EMBL/GenBank/DDBJ whole genome shotgun (WGS) entry which is preliminary data.</text>
</comment>
<protein>
    <submittedName>
        <fullName evidence="1">Uncharacterized protein</fullName>
    </submittedName>
</protein>
<gene>
    <name evidence="1" type="ORF">TPAB3V08_LOCUS15358</name>
</gene>
<evidence type="ECO:0000313" key="1">
    <source>
        <dbReference type="EMBL" id="CAG2068415.1"/>
    </source>
</evidence>
<dbReference type="EMBL" id="CAJPIN010089746">
    <property type="protein sequence ID" value="CAG2068415.1"/>
    <property type="molecule type" value="Genomic_DNA"/>
</dbReference>
<accession>A0ABN7PR06</accession>
<evidence type="ECO:0000313" key="2">
    <source>
        <dbReference type="Proteomes" id="UP001153148"/>
    </source>
</evidence>
<sequence>MAEEASTMLGSPGLVCHPRRIQLTDQQLEAVTKEDLVKHWKEMESYVDFLESNTSVQEGRFNLEVVYPHLLGGKVENHLGKTTLGTLEFDRTSIFQSSAV</sequence>
<reference evidence="1" key="1">
    <citation type="submission" date="2021-03" db="EMBL/GenBank/DDBJ databases">
        <authorList>
            <person name="Tran Van P."/>
        </authorList>
    </citation>
    <scope>NUCLEOTIDE SEQUENCE</scope>
</reference>
<name>A0ABN7PR06_TIMPD</name>
<dbReference type="Proteomes" id="UP001153148">
    <property type="component" value="Unassembled WGS sequence"/>
</dbReference>